<sequence length="441" mass="49435">MNSTMPDFQNCAILLICLASICPLALPIIGHLHLLNKIPHQSLHKLSNQHGPLIYLFVGSKPCIIVSSPEMARECLKTNEFCFLNSPKMANIDYLTYGSTDFTMAPYGPCWKDQEIKQFLQLLLKKARANEAVDVGAKLIRLKNNIISRMALRKRCLENEDETNEVRKLVEEMCELAGKANVSEMIWFSGPQVCTQALMQGVWWKFMSMADELPGEPNMEVEFGCGTSQSRKRGEFGRSKFPTFCIMQNMFGAGTDTSAVTTKWAMSELINHPDVMAKVRQEIDMAIGKSKLVEESDIANLPYIQAIVKETLRLHPPDPLVVRKCTEDCIIADPNHWENPLEFWLERFLNKEGMGKSQLDVRGQHFHLRLFGIGRRSCIGATLAMQVVQTTLAVMIQCFEWNVGDGGHGSVDMEEGPGVSLPRVHPLVSVPAARLSPFPLV</sequence>
<comment type="cofactor">
    <cofactor evidence="1">
        <name>heme</name>
        <dbReference type="ChEBI" id="CHEBI:30413"/>
    </cofactor>
</comment>
<evidence type="ECO:0000256" key="2">
    <source>
        <dbReference type="ARBA" id="ARBA00004167"/>
    </source>
</evidence>
<gene>
    <name evidence="13" type="ORF">CIPAW_10G028700</name>
</gene>
<comment type="subcellular location">
    <subcellularLocation>
        <location evidence="2">Membrane</location>
        <topology evidence="2">Single-pass membrane protein</topology>
    </subcellularLocation>
</comment>
<evidence type="ECO:0000256" key="1">
    <source>
        <dbReference type="ARBA" id="ARBA00001971"/>
    </source>
</evidence>
<keyword evidence="11" id="KW-0472">Membrane</keyword>
<comment type="caution">
    <text evidence="13">The sequence shown here is derived from an EMBL/GenBank/DDBJ whole genome shotgun (WGS) entry which is preliminary data.</text>
</comment>
<keyword evidence="7" id="KW-1133">Transmembrane helix</keyword>
<dbReference type="Pfam" id="PF00067">
    <property type="entry name" value="p450"/>
    <property type="match status" value="2"/>
</dbReference>
<dbReference type="PROSITE" id="PS00086">
    <property type="entry name" value="CYTOCHROME_P450"/>
    <property type="match status" value="1"/>
</dbReference>
<dbReference type="GO" id="GO:0016020">
    <property type="term" value="C:membrane"/>
    <property type="evidence" value="ECO:0007669"/>
    <property type="project" value="UniProtKB-SubCell"/>
</dbReference>
<evidence type="ECO:0000256" key="11">
    <source>
        <dbReference type="ARBA" id="ARBA00023136"/>
    </source>
</evidence>
<keyword evidence="10 12" id="KW-0503">Monooxygenase</keyword>
<proteinExistence type="inferred from homology"/>
<evidence type="ECO:0000256" key="10">
    <source>
        <dbReference type="ARBA" id="ARBA00023033"/>
    </source>
</evidence>
<evidence type="ECO:0000256" key="12">
    <source>
        <dbReference type="RuleBase" id="RU000461"/>
    </source>
</evidence>
<dbReference type="GO" id="GO:0016705">
    <property type="term" value="F:oxidoreductase activity, acting on paired donors, with incorporation or reduction of molecular oxygen"/>
    <property type="evidence" value="ECO:0007669"/>
    <property type="project" value="InterPro"/>
</dbReference>
<keyword evidence="14" id="KW-1185">Reference proteome</keyword>
<evidence type="ECO:0000256" key="5">
    <source>
        <dbReference type="ARBA" id="ARBA00022692"/>
    </source>
</evidence>
<evidence type="ECO:0008006" key="15">
    <source>
        <dbReference type="Google" id="ProtNLM"/>
    </source>
</evidence>
<dbReference type="PANTHER" id="PTHR47944">
    <property type="entry name" value="CYTOCHROME P450 98A9"/>
    <property type="match status" value="1"/>
</dbReference>
<evidence type="ECO:0000256" key="6">
    <source>
        <dbReference type="ARBA" id="ARBA00022723"/>
    </source>
</evidence>
<keyword evidence="5" id="KW-0812">Transmembrane</keyword>
<keyword evidence="4 12" id="KW-0349">Heme</keyword>
<comment type="similarity">
    <text evidence="3 12">Belongs to the cytochrome P450 family.</text>
</comment>
<reference evidence="13" key="1">
    <citation type="submission" date="2020-12" db="EMBL/GenBank/DDBJ databases">
        <title>WGS assembly of Carya illinoinensis cv. Pawnee.</title>
        <authorList>
            <person name="Platts A."/>
            <person name="Shu S."/>
            <person name="Wright S."/>
            <person name="Barry K."/>
            <person name="Edger P."/>
            <person name="Pires J.C."/>
            <person name="Schmutz J."/>
        </authorList>
    </citation>
    <scope>NUCLEOTIDE SEQUENCE</scope>
    <source>
        <tissue evidence="13">Leaf</tissue>
    </source>
</reference>
<protein>
    <recommendedName>
        <fullName evidence="15">Cytochrome P450</fullName>
    </recommendedName>
</protein>
<dbReference type="GO" id="GO:0020037">
    <property type="term" value="F:heme binding"/>
    <property type="evidence" value="ECO:0007669"/>
    <property type="project" value="InterPro"/>
</dbReference>
<keyword evidence="9 12" id="KW-0408">Iron</keyword>
<evidence type="ECO:0000256" key="4">
    <source>
        <dbReference type="ARBA" id="ARBA00022617"/>
    </source>
</evidence>
<dbReference type="GO" id="GO:0004497">
    <property type="term" value="F:monooxygenase activity"/>
    <property type="evidence" value="ECO:0007669"/>
    <property type="project" value="UniProtKB-KW"/>
</dbReference>
<accession>A0A8T1P1N1</accession>
<evidence type="ECO:0000256" key="9">
    <source>
        <dbReference type="ARBA" id="ARBA00023004"/>
    </source>
</evidence>
<dbReference type="InterPro" id="IPR017972">
    <property type="entry name" value="Cyt_P450_CS"/>
</dbReference>
<keyword evidence="8 12" id="KW-0560">Oxidoreductase</keyword>
<dbReference type="PANTHER" id="PTHR47944:SF17">
    <property type="entry name" value="3,9-DIHYDROXYPTEROCARPAN 6A-MONOOXYGENASE"/>
    <property type="match status" value="1"/>
</dbReference>
<evidence type="ECO:0000313" key="14">
    <source>
        <dbReference type="Proteomes" id="UP000811609"/>
    </source>
</evidence>
<dbReference type="InterPro" id="IPR001128">
    <property type="entry name" value="Cyt_P450"/>
</dbReference>
<keyword evidence="6 12" id="KW-0479">Metal-binding</keyword>
<evidence type="ECO:0000256" key="8">
    <source>
        <dbReference type="ARBA" id="ARBA00023002"/>
    </source>
</evidence>
<dbReference type="GO" id="GO:0005506">
    <property type="term" value="F:iron ion binding"/>
    <property type="evidence" value="ECO:0007669"/>
    <property type="project" value="InterPro"/>
</dbReference>
<name>A0A8T1P1N1_CARIL</name>
<dbReference type="Proteomes" id="UP000811609">
    <property type="component" value="Chromosome 10"/>
</dbReference>
<organism evidence="13 14">
    <name type="scientific">Carya illinoinensis</name>
    <name type="common">Pecan</name>
    <dbReference type="NCBI Taxonomy" id="32201"/>
    <lineage>
        <taxon>Eukaryota</taxon>
        <taxon>Viridiplantae</taxon>
        <taxon>Streptophyta</taxon>
        <taxon>Embryophyta</taxon>
        <taxon>Tracheophyta</taxon>
        <taxon>Spermatophyta</taxon>
        <taxon>Magnoliopsida</taxon>
        <taxon>eudicotyledons</taxon>
        <taxon>Gunneridae</taxon>
        <taxon>Pentapetalae</taxon>
        <taxon>rosids</taxon>
        <taxon>fabids</taxon>
        <taxon>Fagales</taxon>
        <taxon>Juglandaceae</taxon>
        <taxon>Carya</taxon>
    </lineage>
</organism>
<evidence type="ECO:0000256" key="7">
    <source>
        <dbReference type="ARBA" id="ARBA00022989"/>
    </source>
</evidence>
<evidence type="ECO:0000256" key="3">
    <source>
        <dbReference type="ARBA" id="ARBA00010617"/>
    </source>
</evidence>
<dbReference type="EMBL" id="CM031818">
    <property type="protein sequence ID" value="KAG6638346.1"/>
    <property type="molecule type" value="Genomic_DNA"/>
</dbReference>
<evidence type="ECO:0000313" key="13">
    <source>
        <dbReference type="EMBL" id="KAG6638346.1"/>
    </source>
</evidence>
<dbReference type="AlphaFoldDB" id="A0A8T1P1N1"/>